<accession>A0A8C0A6P0</accession>
<dbReference type="Gene3D" id="3.30.230.10">
    <property type="match status" value="1"/>
</dbReference>
<organism evidence="1 2">
    <name type="scientific">Bos mutus grunniens</name>
    <name type="common">Wild yak</name>
    <name type="synonym">Bos grunniens</name>
    <dbReference type="NCBI Taxonomy" id="30521"/>
    <lineage>
        <taxon>Eukaryota</taxon>
        <taxon>Metazoa</taxon>
        <taxon>Chordata</taxon>
        <taxon>Craniata</taxon>
        <taxon>Vertebrata</taxon>
        <taxon>Euteleostomi</taxon>
        <taxon>Mammalia</taxon>
        <taxon>Eutheria</taxon>
        <taxon>Laurasiatheria</taxon>
        <taxon>Artiodactyla</taxon>
        <taxon>Ruminantia</taxon>
        <taxon>Pecora</taxon>
        <taxon>Bovidae</taxon>
        <taxon>Bovinae</taxon>
        <taxon>Bos</taxon>
    </lineage>
</organism>
<name>A0A8C0A6P0_BOSMU</name>
<protein>
    <submittedName>
        <fullName evidence="1">Uncharacterized protein</fullName>
    </submittedName>
</protein>
<keyword evidence="2" id="KW-1185">Reference proteome</keyword>
<reference evidence="1" key="3">
    <citation type="submission" date="2025-09" db="UniProtKB">
        <authorList>
            <consortium name="Ensembl"/>
        </authorList>
    </citation>
    <scope>IDENTIFICATION</scope>
</reference>
<evidence type="ECO:0000313" key="1">
    <source>
        <dbReference type="Ensembl" id="ENSBGRP00000009846.1"/>
    </source>
</evidence>
<dbReference type="Ensembl" id="ENSBGRT00000011317.1">
    <property type="protein sequence ID" value="ENSBGRP00000009846.1"/>
    <property type="gene ID" value="ENSBGRG00000006145.1"/>
</dbReference>
<reference evidence="1" key="1">
    <citation type="submission" date="2019-05" db="EMBL/GenBank/DDBJ databases">
        <authorList>
            <person name="Zhang S."/>
            <person name="Liu J."/>
        </authorList>
    </citation>
    <scope>NUCLEOTIDE SEQUENCE [LARGE SCALE GENOMIC DNA]</scope>
</reference>
<evidence type="ECO:0000313" key="2">
    <source>
        <dbReference type="Proteomes" id="UP000694520"/>
    </source>
</evidence>
<dbReference type="Proteomes" id="UP000694520">
    <property type="component" value="Chromosome 7"/>
</dbReference>
<dbReference type="InterPro" id="IPR014721">
    <property type="entry name" value="Ribsml_uS5_D2-typ_fold_subgr"/>
</dbReference>
<sequence length="187" mass="20240">RLCPCKSRPVPPVDQVQGICCHRVLQRTCRSGCQAPKEVATASVGPTSWPSCPSSLCEEATGEQDLQAPHGSLQGDWPLRRGYWGNKICKPHTVPCKVTGRCGSMLVRLILAPRGTGISPPLCPRSCCSWPASTTATLLPGAAPPPWTTSPRPLLMPFPRPTVISPLTSGKRQRSPRFRIRNSLTIL</sequence>
<reference evidence="1" key="2">
    <citation type="submission" date="2025-08" db="UniProtKB">
        <authorList>
            <consortium name="Ensembl"/>
        </authorList>
    </citation>
    <scope>IDENTIFICATION</scope>
</reference>
<dbReference type="AlphaFoldDB" id="A0A8C0A6P0"/>
<proteinExistence type="predicted"/>